<dbReference type="EMBL" id="JACHBT010000014">
    <property type="protein sequence ID" value="MBB6505634.1"/>
    <property type="molecule type" value="Genomic_DNA"/>
</dbReference>
<dbReference type="AlphaFoldDB" id="A0A7X0JDN3"/>
<organism evidence="1 2">
    <name type="scientific">Sphingomonas endophytica</name>
    <dbReference type="NCBI Taxonomy" id="869719"/>
    <lineage>
        <taxon>Bacteria</taxon>
        <taxon>Pseudomonadati</taxon>
        <taxon>Pseudomonadota</taxon>
        <taxon>Alphaproteobacteria</taxon>
        <taxon>Sphingomonadales</taxon>
        <taxon>Sphingomonadaceae</taxon>
        <taxon>Sphingomonas</taxon>
    </lineage>
</organism>
<accession>A0A7X0JDN3</accession>
<evidence type="ECO:0000313" key="1">
    <source>
        <dbReference type="EMBL" id="MBB6505634.1"/>
    </source>
</evidence>
<reference evidence="1 2" key="2">
    <citation type="submission" date="2020-08" db="EMBL/GenBank/DDBJ databases">
        <authorList>
            <person name="Partida-Martinez L."/>
            <person name="Huntemann M."/>
            <person name="Clum A."/>
            <person name="Wang J."/>
            <person name="Palaniappan K."/>
            <person name="Ritter S."/>
            <person name="Chen I.-M."/>
            <person name="Stamatis D."/>
            <person name="Reddy T."/>
            <person name="O'Malley R."/>
            <person name="Daum C."/>
            <person name="Shapiro N."/>
            <person name="Ivanova N."/>
            <person name="Kyrpides N."/>
            <person name="Woyke T."/>
        </authorList>
    </citation>
    <scope>NUCLEOTIDE SEQUENCE [LARGE SCALE GENOMIC DNA]</scope>
    <source>
        <strain evidence="1 2">AS3.13</strain>
    </source>
</reference>
<evidence type="ECO:0000313" key="2">
    <source>
        <dbReference type="Proteomes" id="UP000522313"/>
    </source>
</evidence>
<sequence>MNEVIASYGGRVVTLPIEPNPYRILWRAKAPGGLSGAGFAWELIYSLMLTVGTGLIFQKLAHRNPVTTVTAPLRFGWLLPIARQVEAGSHVVIGYVLTTMGHDGAWIAYEGIVRRLALNDDDAIEMIVLEQCDRFVVRLVDGKVERVDTEGQTIELIQLRNDQVANYALEVLEVAAT</sequence>
<gene>
    <name evidence="1" type="ORF">F4693_002629</name>
</gene>
<name>A0A7X0JDN3_9SPHN</name>
<dbReference type="RefSeq" id="WP_260396640.1">
    <property type="nucleotide sequence ID" value="NZ_JACHBT010000014.1"/>
</dbReference>
<comment type="caution">
    <text evidence="1">The sequence shown here is derived from an EMBL/GenBank/DDBJ whole genome shotgun (WGS) entry which is preliminary data.</text>
</comment>
<proteinExistence type="predicted"/>
<protein>
    <submittedName>
        <fullName evidence="1">Uncharacterized protein</fullName>
    </submittedName>
</protein>
<dbReference type="Proteomes" id="UP000522313">
    <property type="component" value="Unassembled WGS sequence"/>
</dbReference>
<reference evidence="1 2" key="1">
    <citation type="submission" date="2020-08" db="EMBL/GenBank/DDBJ databases">
        <title>The Agave Microbiome: Exploring the role of microbial communities in plant adaptations to desert environments.</title>
        <authorList>
            <person name="Partida-Martinez L.P."/>
        </authorList>
    </citation>
    <scope>NUCLEOTIDE SEQUENCE [LARGE SCALE GENOMIC DNA]</scope>
    <source>
        <strain evidence="1 2">AS3.13</strain>
    </source>
</reference>